<dbReference type="CDD" id="cd13123">
    <property type="entry name" value="MATE_MurJ_like"/>
    <property type="match status" value="1"/>
</dbReference>
<dbReference type="Pfam" id="PF03023">
    <property type="entry name" value="MurJ"/>
    <property type="match status" value="1"/>
</dbReference>
<feature type="transmembrane region" description="Helical" evidence="8">
    <location>
        <begin position="108"/>
        <end position="136"/>
    </location>
</feature>
<feature type="transmembrane region" description="Helical" evidence="8">
    <location>
        <begin position="73"/>
        <end position="96"/>
    </location>
</feature>
<keyword evidence="4 8" id="KW-0133">Cell shape</keyword>
<dbReference type="PANTHER" id="PTHR47019:SF1">
    <property type="entry name" value="LIPID II FLIPPASE MURJ"/>
    <property type="match status" value="1"/>
</dbReference>
<keyword evidence="2 8" id="KW-1003">Cell membrane</keyword>
<keyword evidence="7 8" id="KW-0472">Membrane</keyword>
<feature type="transmembrane region" description="Helical" evidence="8">
    <location>
        <begin position="211"/>
        <end position="235"/>
    </location>
</feature>
<comment type="similarity">
    <text evidence="8 9">Belongs to the MurJ/MviN family.</text>
</comment>
<dbReference type="InterPro" id="IPR004268">
    <property type="entry name" value="MurJ"/>
</dbReference>
<evidence type="ECO:0000256" key="8">
    <source>
        <dbReference type="HAMAP-Rule" id="MF_02078"/>
    </source>
</evidence>
<organism evidence="10 11">
    <name type="scientific">Candidatus Staskawiczbacteria bacterium RIFOXYC1_FULL_38_18</name>
    <dbReference type="NCBI Taxonomy" id="1802229"/>
    <lineage>
        <taxon>Bacteria</taxon>
        <taxon>Candidatus Staskawicziibacteriota</taxon>
    </lineage>
</organism>
<dbReference type="GO" id="GO:0009252">
    <property type="term" value="P:peptidoglycan biosynthetic process"/>
    <property type="evidence" value="ECO:0007669"/>
    <property type="project" value="UniProtKB-UniRule"/>
</dbReference>
<dbReference type="NCBIfam" id="TIGR01695">
    <property type="entry name" value="murJ_mviN"/>
    <property type="match status" value="1"/>
</dbReference>
<reference evidence="10 11" key="1">
    <citation type="journal article" date="2016" name="Nat. Commun.">
        <title>Thousands of microbial genomes shed light on interconnected biogeochemical processes in an aquifer system.</title>
        <authorList>
            <person name="Anantharaman K."/>
            <person name="Brown C.T."/>
            <person name="Hug L.A."/>
            <person name="Sharon I."/>
            <person name="Castelle C.J."/>
            <person name="Probst A.J."/>
            <person name="Thomas B.C."/>
            <person name="Singh A."/>
            <person name="Wilkins M.J."/>
            <person name="Karaoz U."/>
            <person name="Brodie E.L."/>
            <person name="Williams K.H."/>
            <person name="Hubbard S.S."/>
            <person name="Banfield J.F."/>
        </authorList>
    </citation>
    <scope>NUCLEOTIDE SEQUENCE [LARGE SCALE GENOMIC DNA]</scope>
</reference>
<dbReference type="HAMAP" id="MF_02078">
    <property type="entry name" value="MurJ_MviN"/>
    <property type="match status" value="1"/>
</dbReference>
<proteinExistence type="inferred from homology"/>
<comment type="caution">
    <text evidence="10">The sequence shown here is derived from an EMBL/GenBank/DDBJ whole genome shotgun (WGS) entry which is preliminary data.</text>
</comment>
<keyword evidence="6 8" id="KW-1133">Transmembrane helix</keyword>
<evidence type="ECO:0000256" key="1">
    <source>
        <dbReference type="ARBA" id="ARBA00004651"/>
    </source>
</evidence>
<protein>
    <recommendedName>
        <fullName evidence="8">Probable lipid II flippase MurJ</fullName>
    </recommendedName>
</protein>
<evidence type="ECO:0000256" key="6">
    <source>
        <dbReference type="ARBA" id="ARBA00022989"/>
    </source>
</evidence>
<feature type="transmembrane region" description="Helical" evidence="8">
    <location>
        <begin position="148"/>
        <end position="173"/>
    </location>
</feature>
<dbReference type="GO" id="GO:0034204">
    <property type="term" value="P:lipid translocation"/>
    <property type="evidence" value="ECO:0007669"/>
    <property type="project" value="TreeGrafter"/>
</dbReference>
<feature type="transmembrane region" description="Helical" evidence="8">
    <location>
        <begin position="367"/>
        <end position="388"/>
    </location>
</feature>
<feature type="transmembrane region" description="Helical" evidence="8">
    <location>
        <begin position="185"/>
        <end position="205"/>
    </location>
</feature>
<evidence type="ECO:0000256" key="2">
    <source>
        <dbReference type="ARBA" id="ARBA00022475"/>
    </source>
</evidence>
<gene>
    <name evidence="8" type="primary">murJ</name>
    <name evidence="10" type="ORF">A2401_00195</name>
</gene>
<keyword evidence="8 9" id="KW-0813">Transport</keyword>
<evidence type="ECO:0000256" key="3">
    <source>
        <dbReference type="ARBA" id="ARBA00022692"/>
    </source>
</evidence>
<accession>A0A1G2J9I7</accession>
<feature type="transmembrane region" description="Helical" evidence="8">
    <location>
        <begin position="334"/>
        <end position="355"/>
    </location>
</feature>
<comment type="pathway">
    <text evidence="8">Cell wall biogenesis; peptidoglycan biosynthesis.</text>
</comment>
<feature type="transmembrane region" description="Helical" evidence="8">
    <location>
        <begin position="26"/>
        <end position="46"/>
    </location>
</feature>
<name>A0A1G2J9I7_9BACT</name>
<comment type="subcellular location">
    <subcellularLocation>
        <location evidence="1 8">Cell membrane</location>
        <topology evidence="1 8">Multi-pass membrane protein</topology>
    </subcellularLocation>
</comment>
<feature type="transmembrane region" description="Helical" evidence="8">
    <location>
        <begin position="400"/>
        <end position="425"/>
    </location>
</feature>
<keyword evidence="5 8" id="KW-0573">Peptidoglycan synthesis</keyword>
<evidence type="ECO:0000313" key="11">
    <source>
        <dbReference type="Proteomes" id="UP000177751"/>
    </source>
</evidence>
<feature type="transmembrane region" description="Helical" evidence="8">
    <location>
        <begin position="518"/>
        <end position="540"/>
    </location>
</feature>
<feature type="transmembrane region" description="Helical" evidence="8">
    <location>
        <begin position="488"/>
        <end position="506"/>
    </location>
</feature>
<dbReference type="PANTHER" id="PTHR47019">
    <property type="entry name" value="LIPID II FLIPPASE MURJ"/>
    <property type="match status" value="1"/>
</dbReference>
<dbReference type="AlphaFoldDB" id="A0A1G2J9I7"/>
<sequence>MLKGGFFVKIKKIMIQKFFHSETKSISSASLILAVSYLLSAVLGLMRDRLLAGTFGAGNELDVYYTAFTVPDFVALILIFGAISAAVIPIFSSYLLKSKEEAFRYLSTLLNVFLGFLIIICVILMVFAPFLVSLIAPGFLGEKKELAVLLMRIMFLSPIILGASNMISGILQVFHRFLITALSPLLYNLGIIIGILFFVPAWGLAGLAWGVVLGGVLHLSVQLPALFVSGFKYRLSFNLKDPGILKTIKLMLPRSLGLGAGQLNTIATTAIASTLMAGSIAVFNLANNLSSILVNAIAVSVSTASFPSMSLAFLKDDGEDFLRKFSGILRQIIFLTLPISFLLLILRAQIVRVVLGAGKFDWGDTKLTTACLGILALNLIAQAFIIFLSKTFYAAHNTKIPAIISGLTVAFNIGLSLFLVWLLNFSESFNFFLQNILRLGGVKNMGVIGLALAYSITAILEAGLLLYMFIKKFPKLQTKEISASFYKTLIATLAMAVFTILTRQILGSVLSLQTFWGIFLQLALSGIVALVTYVGVSFYLKSAELKTISDSFLKKFLYAGKY</sequence>
<evidence type="ECO:0000256" key="9">
    <source>
        <dbReference type="PIRNR" id="PIRNR002869"/>
    </source>
</evidence>
<dbReference type="GO" id="GO:0071555">
    <property type="term" value="P:cell wall organization"/>
    <property type="evidence" value="ECO:0007669"/>
    <property type="project" value="UniProtKB-UniRule"/>
</dbReference>
<dbReference type="GO" id="GO:0015648">
    <property type="term" value="F:lipid-linked peptidoglycan transporter activity"/>
    <property type="evidence" value="ECO:0007669"/>
    <property type="project" value="UniProtKB-UniRule"/>
</dbReference>
<evidence type="ECO:0000256" key="4">
    <source>
        <dbReference type="ARBA" id="ARBA00022960"/>
    </source>
</evidence>
<dbReference type="GO" id="GO:0008360">
    <property type="term" value="P:regulation of cell shape"/>
    <property type="evidence" value="ECO:0007669"/>
    <property type="project" value="UniProtKB-UniRule"/>
</dbReference>
<evidence type="ECO:0000256" key="5">
    <source>
        <dbReference type="ARBA" id="ARBA00022984"/>
    </source>
</evidence>
<feature type="transmembrane region" description="Helical" evidence="8">
    <location>
        <begin position="445"/>
        <end position="467"/>
    </location>
</feature>
<dbReference type="InterPro" id="IPR051050">
    <property type="entry name" value="Lipid_II_flippase_MurJ/MviN"/>
</dbReference>
<dbReference type="STRING" id="1802229.A2401_00195"/>
<dbReference type="GO" id="GO:0005886">
    <property type="term" value="C:plasma membrane"/>
    <property type="evidence" value="ECO:0007669"/>
    <property type="project" value="UniProtKB-SubCell"/>
</dbReference>
<feature type="transmembrane region" description="Helical" evidence="8">
    <location>
        <begin position="256"/>
        <end position="286"/>
    </location>
</feature>
<dbReference type="PRINTS" id="PR01806">
    <property type="entry name" value="VIRFACTRMVIN"/>
</dbReference>
<dbReference type="EMBL" id="MHPP01000029">
    <property type="protein sequence ID" value="OGZ83744.1"/>
    <property type="molecule type" value="Genomic_DNA"/>
</dbReference>
<dbReference type="Proteomes" id="UP000177751">
    <property type="component" value="Unassembled WGS sequence"/>
</dbReference>
<dbReference type="PIRSF" id="PIRSF002869">
    <property type="entry name" value="MviN"/>
    <property type="match status" value="1"/>
</dbReference>
<evidence type="ECO:0000313" key="10">
    <source>
        <dbReference type="EMBL" id="OGZ83744.1"/>
    </source>
</evidence>
<comment type="function">
    <text evidence="8 9">Involved in peptidoglycan biosynthesis. Transports lipid-linked peptidoglycan precursors from the inner to the outer leaflet of the cytoplasmic membrane.</text>
</comment>
<dbReference type="UniPathway" id="UPA00219"/>
<feature type="transmembrane region" description="Helical" evidence="8">
    <location>
        <begin position="292"/>
        <end position="314"/>
    </location>
</feature>
<keyword evidence="8 9" id="KW-0961">Cell wall biogenesis/degradation</keyword>
<keyword evidence="3 8" id="KW-0812">Transmembrane</keyword>
<evidence type="ECO:0000256" key="7">
    <source>
        <dbReference type="ARBA" id="ARBA00023136"/>
    </source>
</evidence>